<dbReference type="InterPro" id="IPR000742">
    <property type="entry name" value="EGF"/>
</dbReference>
<sequence>MESIFLCIFILLPTLIANVRGDNVNSTNITWSHDFPNEGTSILKYAKKAQKSVWETSQFFHRWNIGLSQSNLKKTVDNFDGTSQITKRTFYGKLSKFTAKAAGVLGTIGAIFSIIMAFMPSQESPELQLMRRSFSEMNEKLDNIASSVDEIKSIIPIETQKAAYKVHEDRITYGSSRLKECLKRLNEVACVNQTDCKRKRISIAENFVNDFDVRANVEAILRGSTQDGVFGEALLDLMMDSSRCDLPKINRLASGIAALILKGLTVANFRSLLTETDFDYTADSRYLQKALFMLENKRQGIEKSCLRNIDSWMLQDLTNSMKKATSDPESTNVALLPIFTSKYPWSHWHIITSSSKETPLMWPSGSIFGNMHSKSKVHTIQTIAWPAKAGKVNLMSEKISEMKKIFESSGTDLNAIMTSVSKNAVLKDQLTSASVIKGSQRFLMSFYSNNDTMKHVYKPGADQNPYFFQSRLGADFLLVYFKQRDDPIECTRNCHGNGDCFIFPYSNQSSCRCKEGYSGEECNVTIADLSLREDFNKLLSLTLKIPSISSLKNTLEDSRMLLRASLGDISEAITSLGNIISNKFETFGTIMTNQLEWHTTLVLYKEPLQNLKYLTSIYYKDNELSSLNVSQFIKHLTNGNENLKKIEDARCILGPLGIRKWVSDINYLIVGRYDDIFSSHRPLSFMVMDRLKERLCYPDYKAELDRAFRRLIKLQVQGYILWVQAHKALNIGAEPILVGYENLVKKQTEQLENMTCSIAIPNSVNLYNCTGGFYIHSKMDVKVICKDSFYPKEEERLWVKDIVSFSSQYNTGGSSANQVKGPPNVYPKYGDTVGAWKQAGGQYRSAQYLTVKFDKKVFMEEMRIYETYHGGAIKQIQVLLPGSRWMTIWETTSVEVISQSRIFSPQFEPLLFPTDQIKVAIDPSKANNYIGIDAIMMIGRPLQNGEHLIWATGVNGFTSQKHSVRYIGDVLSKNNPNFRDHLHEIHPHELEIKKTTESDRSASYLEMLLSFDANGHLNTLQYDKRDNFSVHIIKFPFMRSNIPSSLAYGVFAHTVRLQSVIFIKNVYIYETHNAGGVTAIEGLYFNRLWQKIWSNGTTENISGSRIFVPKFKMQTHKTEEIRITISPKSDGTFTEIDAVSVLGFDKIPDTCSSLRANSCIPCECDTHGAKSSICNGSGECSCNNGYYGNRCENRDCQVDQWLSWSNCPCGETPQRSRTRQLINNFTGNGKRCPSQTETSTCPLKQCDCSMKPGFYGLKCQNRDCQVSNWGAWNRQCTNYCPQNSSNGDQNRRRSVNVSKQGSGKACPATYENRKCGSFCFIYESQNPGENISPHKQSQFEHTSPSQQRRVLDRNLNTAAPYGCNDNISTIGNLTSPGCQSVNVTSLFNRSQRRPRSHGIRKYNRPEIHSFSFDDLVPFLNEPLGLHYIRTKLYSVPLRKLHEIYDYTKDLAYTDTRSPEYRLQGVILDISTFRLFQAVRSDKSEEKTNRPFIKVRFANKGIDNLNLGQILNHKTVTEKIPPYFKRKETPCIFYSYTPTVASKIYNYKRFLQCIDLSNPSLHPLPCDCSSSDFNYSPCGHVITGDLSIVKNDKLRELLKKGPKYRESLSFTWNQNVKIIMDSCEEYARRWAKKEDVQLDTLSEWIKSIRGLLLSRINRLKSTVNTRFVSVFKDPDVITELTYLQEHYVITPADKASNNYTFTCKKYYFDSLVNS</sequence>
<dbReference type="InterPro" id="IPR058897">
    <property type="entry name" value="PAPPA_SD_C"/>
</dbReference>
<reference evidence="5" key="1">
    <citation type="submission" date="2019-08" db="EMBL/GenBank/DDBJ databases">
        <title>The improved chromosome-level genome for the pearl oyster Pinctada fucata martensii using PacBio sequencing and Hi-C.</title>
        <authorList>
            <person name="Zheng Z."/>
        </authorList>
    </citation>
    <scope>NUCLEOTIDE SEQUENCE</scope>
    <source>
        <strain evidence="5">ZZ-2019</strain>
        <tissue evidence="5">Adductor muscle</tissue>
    </source>
</reference>
<organism evidence="5 6">
    <name type="scientific">Pinctada imbricata</name>
    <name type="common">Atlantic pearl-oyster</name>
    <name type="synonym">Pinctada martensii</name>
    <dbReference type="NCBI Taxonomy" id="66713"/>
    <lineage>
        <taxon>Eukaryota</taxon>
        <taxon>Metazoa</taxon>
        <taxon>Spiralia</taxon>
        <taxon>Lophotrochozoa</taxon>
        <taxon>Mollusca</taxon>
        <taxon>Bivalvia</taxon>
        <taxon>Autobranchia</taxon>
        <taxon>Pteriomorphia</taxon>
        <taxon>Pterioida</taxon>
        <taxon>Pterioidea</taxon>
        <taxon>Pteriidae</taxon>
        <taxon>Pinctada</taxon>
    </lineage>
</organism>
<dbReference type="InterPro" id="IPR036383">
    <property type="entry name" value="TSP1_rpt_sf"/>
</dbReference>
<dbReference type="EMBL" id="VSWD01000005">
    <property type="protein sequence ID" value="KAK3103876.1"/>
    <property type="molecule type" value="Genomic_DNA"/>
</dbReference>
<dbReference type="PROSITE" id="PS00022">
    <property type="entry name" value="EGF_1"/>
    <property type="match status" value="1"/>
</dbReference>
<dbReference type="PROSITE" id="PS50092">
    <property type="entry name" value="TSP1"/>
    <property type="match status" value="1"/>
</dbReference>
<keyword evidence="6" id="KW-1185">Reference proteome</keyword>
<keyword evidence="3" id="KW-0732">Signal</keyword>
<keyword evidence="1" id="KW-1015">Disulfide bond</keyword>
<dbReference type="SUPFAM" id="SSF57196">
    <property type="entry name" value="EGF/Laminin"/>
    <property type="match status" value="1"/>
</dbReference>
<feature type="signal peptide" evidence="3">
    <location>
        <begin position="1"/>
        <end position="21"/>
    </location>
</feature>
<dbReference type="Proteomes" id="UP001186944">
    <property type="component" value="Unassembled WGS sequence"/>
</dbReference>
<name>A0AA89C2V6_PINIB</name>
<feature type="disulfide bond" evidence="1">
    <location>
        <begin position="490"/>
        <end position="500"/>
    </location>
</feature>
<evidence type="ECO:0000256" key="2">
    <source>
        <dbReference type="SAM" id="MobiDB-lite"/>
    </source>
</evidence>
<dbReference type="Pfam" id="PF25900">
    <property type="entry name" value="PAPPA"/>
    <property type="match status" value="1"/>
</dbReference>
<dbReference type="PROSITE" id="PS50026">
    <property type="entry name" value="EGF_3"/>
    <property type="match status" value="1"/>
</dbReference>
<gene>
    <name evidence="5" type="ORF">FSP39_022583</name>
</gene>
<feature type="region of interest" description="Disordered" evidence="2">
    <location>
        <begin position="1284"/>
        <end position="1305"/>
    </location>
</feature>
<feature type="disulfide bond" evidence="1">
    <location>
        <begin position="513"/>
        <end position="522"/>
    </location>
</feature>
<evidence type="ECO:0000256" key="3">
    <source>
        <dbReference type="SAM" id="SignalP"/>
    </source>
</evidence>
<comment type="caution">
    <text evidence="5">The sequence shown here is derived from an EMBL/GenBank/DDBJ whole genome shotgun (WGS) entry which is preliminary data.</text>
</comment>
<dbReference type="PANTHER" id="PTHR24035">
    <property type="entry name" value="MULTIPLE EPIDERMAL GROWTH FACTOR-LIKE DOMAINS PROTEIN"/>
    <property type="match status" value="1"/>
</dbReference>
<evidence type="ECO:0000313" key="6">
    <source>
        <dbReference type="Proteomes" id="UP001186944"/>
    </source>
</evidence>
<feature type="disulfide bond" evidence="1">
    <location>
        <begin position="494"/>
        <end position="511"/>
    </location>
</feature>
<protein>
    <recommendedName>
        <fullName evidence="4">EGF-like domain-containing protein</fullName>
    </recommendedName>
</protein>
<dbReference type="PANTHER" id="PTHR24035:SF109">
    <property type="entry name" value="PROTEIN DRAPER"/>
    <property type="match status" value="1"/>
</dbReference>
<keyword evidence="1" id="KW-0245">EGF-like domain</keyword>
<evidence type="ECO:0000313" key="5">
    <source>
        <dbReference type="EMBL" id="KAK3103876.1"/>
    </source>
</evidence>
<dbReference type="InterPro" id="IPR002049">
    <property type="entry name" value="LE_dom"/>
</dbReference>
<accession>A0AA89C2V6</accession>
<evidence type="ECO:0000256" key="1">
    <source>
        <dbReference type="PROSITE-ProRule" id="PRU00076"/>
    </source>
</evidence>
<evidence type="ECO:0000259" key="4">
    <source>
        <dbReference type="PROSITE" id="PS50026"/>
    </source>
</evidence>
<dbReference type="InterPro" id="IPR052108">
    <property type="entry name" value="MEGF/SIB"/>
</dbReference>
<feature type="domain" description="EGF-like" evidence="4">
    <location>
        <begin position="486"/>
        <end position="523"/>
    </location>
</feature>
<dbReference type="Gene3D" id="2.20.100.10">
    <property type="entry name" value="Thrombospondin type-1 (TSP1) repeat"/>
    <property type="match status" value="2"/>
</dbReference>
<dbReference type="CDD" id="cd00055">
    <property type="entry name" value="EGF_Lam"/>
    <property type="match status" value="1"/>
</dbReference>
<dbReference type="PROSITE" id="PS01186">
    <property type="entry name" value="EGF_2"/>
    <property type="match status" value="1"/>
</dbReference>
<proteinExistence type="predicted"/>
<dbReference type="InterPro" id="IPR000884">
    <property type="entry name" value="TSP1_rpt"/>
</dbReference>
<feature type="chain" id="PRO_5041679191" description="EGF-like domain-containing protein" evidence="3">
    <location>
        <begin position="22"/>
        <end position="1713"/>
    </location>
</feature>